<name>A0A1B0D6Z5_PHLPP</name>
<sequence>MAQSSKDNDSDFNLVIDLPEDDEQEQESNDGQSEEHILPDSPDLKQLEELTESIPKPAKIRTRRKTISSFNEDGNYASSITEAVKLRTRRKSVHVRELAQDDGDWVSNAAEHKRKLKERRKSIAISRCTSPEPRPARITRRRKTMYPGEIVNEFEDEEFANPKLDDYIDFSNRKVETSYPKSTSRRKSVLKPMDTVVKFEKIVSYKNPTIPHHSKYKLTMNAFNKITNPNEHMMRRLACLKVFRQYFRDELSVFTKENKAMKKAM</sequence>
<dbReference type="EMBL" id="AJVK01003834">
    <property type="status" value="NOT_ANNOTATED_CDS"/>
    <property type="molecule type" value="Genomic_DNA"/>
</dbReference>
<dbReference type="VEuPathDB" id="VectorBase:PPAI003318"/>
<dbReference type="Proteomes" id="UP000092462">
    <property type="component" value="Unassembled WGS sequence"/>
</dbReference>
<protein>
    <submittedName>
        <fullName evidence="2">Uncharacterized protein</fullName>
    </submittedName>
</protein>
<dbReference type="AlphaFoldDB" id="A0A1B0D6Z5"/>
<organism evidence="2 3">
    <name type="scientific">Phlebotomus papatasi</name>
    <name type="common">Sandfly</name>
    <dbReference type="NCBI Taxonomy" id="29031"/>
    <lineage>
        <taxon>Eukaryota</taxon>
        <taxon>Metazoa</taxon>
        <taxon>Ecdysozoa</taxon>
        <taxon>Arthropoda</taxon>
        <taxon>Hexapoda</taxon>
        <taxon>Insecta</taxon>
        <taxon>Pterygota</taxon>
        <taxon>Neoptera</taxon>
        <taxon>Endopterygota</taxon>
        <taxon>Diptera</taxon>
        <taxon>Nematocera</taxon>
        <taxon>Psychodoidea</taxon>
        <taxon>Psychodidae</taxon>
        <taxon>Phlebotomus</taxon>
        <taxon>Phlebotomus</taxon>
    </lineage>
</organism>
<dbReference type="EnsemblMetazoa" id="PPAI003318-RA">
    <property type="protein sequence ID" value="PPAI003318-PA"/>
    <property type="gene ID" value="PPAI003318"/>
</dbReference>
<feature type="region of interest" description="Disordered" evidence="1">
    <location>
        <begin position="1"/>
        <end position="59"/>
    </location>
</feature>
<dbReference type="EMBL" id="AJVK01003835">
    <property type="status" value="NOT_ANNOTATED_CDS"/>
    <property type="molecule type" value="Genomic_DNA"/>
</dbReference>
<reference evidence="2" key="1">
    <citation type="submission" date="2022-08" db="UniProtKB">
        <authorList>
            <consortium name="EnsemblMetazoa"/>
        </authorList>
    </citation>
    <scope>IDENTIFICATION</scope>
    <source>
        <strain evidence="2">Israel</strain>
    </source>
</reference>
<proteinExistence type="predicted"/>
<evidence type="ECO:0000256" key="1">
    <source>
        <dbReference type="SAM" id="MobiDB-lite"/>
    </source>
</evidence>
<dbReference type="VEuPathDB" id="VectorBase:PPAPM1_000323"/>
<evidence type="ECO:0000313" key="3">
    <source>
        <dbReference type="Proteomes" id="UP000092462"/>
    </source>
</evidence>
<accession>A0A1B0D6Z5</accession>
<keyword evidence="3" id="KW-1185">Reference proteome</keyword>
<evidence type="ECO:0000313" key="2">
    <source>
        <dbReference type="EnsemblMetazoa" id="PPAI003318-PA"/>
    </source>
</evidence>
<feature type="compositionally biased region" description="Acidic residues" evidence="1">
    <location>
        <begin position="18"/>
        <end position="28"/>
    </location>
</feature>
<feature type="compositionally biased region" description="Basic and acidic residues" evidence="1">
    <location>
        <begin position="33"/>
        <end position="48"/>
    </location>
</feature>